<proteinExistence type="predicted"/>
<dbReference type="InterPro" id="IPR039910">
    <property type="entry name" value="D15-like"/>
</dbReference>
<keyword evidence="4" id="KW-0732">Signal</keyword>
<dbReference type="PANTHER" id="PTHR12815">
    <property type="entry name" value="SORTING AND ASSEMBLY MACHINERY SAMM50 PROTEIN FAMILY MEMBER"/>
    <property type="match status" value="1"/>
</dbReference>
<dbReference type="Proteomes" id="UP000562027">
    <property type="component" value="Unassembled WGS sequence"/>
</dbReference>
<keyword evidence="6" id="KW-0998">Cell outer membrane</keyword>
<feature type="domain" description="Bacterial surface antigen (D15)" evidence="8">
    <location>
        <begin position="331"/>
        <end position="634"/>
    </location>
</feature>
<protein>
    <submittedName>
        <fullName evidence="9">Translocation and assembly module TamA</fullName>
    </submittedName>
</protein>
<sequence>MKPPHWSGLGLLALGLLGGCSSLGELLPKSATAKAAEAAGQPRLVAEYRLDVQAPAGLKALLEEHLDLARFRNAPEDQRLSAQELGRLTAAAPEQARALLETEGYFNAQVQASRDFEQTPITVSVKVEPGPRTVVKKLSLGFAGELQTPSPAGEESADRAEARAQGLRQSLQEAWPMKEGDDFVQSRWSSAKSGLLGRARAQGYPTARLEKSAATIDAENNAAELELLLDSGPLYRLGELRVEGLKHQPRAAIERLAGYRVGQPYTERALLDFQERLVKTTLFDSVNVNIRPELEPPAAAETGASAPTAGGVSTPVWVDVREAPRQQLTASLGLSTTNGPRLGLDHTHRRPWGLDLRSRLKLKVSQDNPSLDWELTSHPQTDMQRNLGALFIERVPDGERVSVNLRARLGRLRETDKEDRLYYLEVLRARESDPERVVNSGAVSGNVQWTWRRVDSTLVPTKGYTASLALGLGRADNSVSSSGAFGRGELVLHGYQPLPGGWFGAARTSFAQIYAGEDVGLPEALRFRVGGDDSVRGYGLRDLGPADADGNPTGGKVAWTGSLELAHALMPSLPDLLGAGFVDAGQAAMGWRGLRPELAYGLGLRYRSPLGTLRLDFARAQALQKWRIHFSVGIAL</sequence>
<dbReference type="PROSITE" id="PS51257">
    <property type="entry name" value="PROKAR_LIPOPROTEIN"/>
    <property type="match status" value="1"/>
</dbReference>
<feature type="region of interest" description="Disordered" evidence="7">
    <location>
        <begin position="145"/>
        <end position="165"/>
    </location>
</feature>
<evidence type="ECO:0000313" key="9">
    <source>
        <dbReference type="EMBL" id="MBB4842236.1"/>
    </source>
</evidence>
<dbReference type="EMBL" id="JACHLP010000001">
    <property type="protein sequence ID" value="MBB4842236.1"/>
    <property type="molecule type" value="Genomic_DNA"/>
</dbReference>
<dbReference type="AlphaFoldDB" id="A0A840L2S7"/>
<comment type="caution">
    <text evidence="9">The sequence shown here is derived from an EMBL/GenBank/DDBJ whole genome shotgun (WGS) entry which is preliminary data.</text>
</comment>
<gene>
    <name evidence="9" type="ORF">HNP55_000731</name>
</gene>
<evidence type="ECO:0000256" key="2">
    <source>
        <dbReference type="ARBA" id="ARBA00022452"/>
    </source>
</evidence>
<keyword evidence="10" id="KW-1185">Reference proteome</keyword>
<dbReference type="PANTHER" id="PTHR12815:SF47">
    <property type="entry name" value="TRANSLOCATION AND ASSEMBLY MODULE SUBUNIT TAMA"/>
    <property type="match status" value="1"/>
</dbReference>
<evidence type="ECO:0000256" key="3">
    <source>
        <dbReference type="ARBA" id="ARBA00022692"/>
    </source>
</evidence>
<dbReference type="Gene3D" id="2.40.160.50">
    <property type="entry name" value="membrane protein fhac: a member of the omp85/tpsb transporter family"/>
    <property type="match status" value="1"/>
</dbReference>
<evidence type="ECO:0000256" key="6">
    <source>
        <dbReference type="ARBA" id="ARBA00023237"/>
    </source>
</evidence>
<evidence type="ECO:0000256" key="5">
    <source>
        <dbReference type="ARBA" id="ARBA00023136"/>
    </source>
</evidence>
<reference evidence="9 10" key="1">
    <citation type="submission" date="2020-08" db="EMBL/GenBank/DDBJ databases">
        <title>Functional genomics of gut bacteria from endangered species of beetles.</title>
        <authorList>
            <person name="Carlos-Shanley C."/>
        </authorList>
    </citation>
    <scope>NUCLEOTIDE SEQUENCE [LARGE SCALE GENOMIC DNA]</scope>
    <source>
        <strain evidence="9 10">S00239</strain>
    </source>
</reference>
<organism evidence="9 10">
    <name type="scientific">Roseateles oligotrophus</name>
    <dbReference type="NCBI Taxonomy" id="1769250"/>
    <lineage>
        <taxon>Bacteria</taxon>
        <taxon>Pseudomonadati</taxon>
        <taxon>Pseudomonadota</taxon>
        <taxon>Betaproteobacteria</taxon>
        <taxon>Burkholderiales</taxon>
        <taxon>Sphaerotilaceae</taxon>
        <taxon>Roseateles</taxon>
    </lineage>
</organism>
<dbReference type="RefSeq" id="WP_184296262.1">
    <property type="nucleotide sequence ID" value="NZ_JACHLP010000001.1"/>
</dbReference>
<evidence type="ECO:0000256" key="1">
    <source>
        <dbReference type="ARBA" id="ARBA00004370"/>
    </source>
</evidence>
<dbReference type="InterPro" id="IPR000184">
    <property type="entry name" value="Bac_surfAg_D15"/>
</dbReference>
<keyword evidence="3" id="KW-0812">Transmembrane</keyword>
<dbReference type="Pfam" id="PF01103">
    <property type="entry name" value="Omp85"/>
    <property type="match status" value="1"/>
</dbReference>
<evidence type="ECO:0000256" key="4">
    <source>
        <dbReference type="ARBA" id="ARBA00022729"/>
    </source>
</evidence>
<evidence type="ECO:0000259" key="8">
    <source>
        <dbReference type="Pfam" id="PF01103"/>
    </source>
</evidence>
<name>A0A840L2S7_9BURK</name>
<accession>A0A840L2S7</accession>
<dbReference type="GO" id="GO:0009279">
    <property type="term" value="C:cell outer membrane"/>
    <property type="evidence" value="ECO:0007669"/>
    <property type="project" value="UniProtKB-SubCell"/>
</dbReference>
<dbReference type="Gene3D" id="3.10.20.310">
    <property type="entry name" value="membrane protein fhac"/>
    <property type="match status" value="2"/>
</dbReference>
<keyword evidence="2" id="KW-1134">Transmembrane beta strand</keyword>
<comment type="subcellular location">
    <subcellularLocation>
        <location evidence="1">Membrane</location>
    </subcellularLocation>
</comment>
<evidence type="ECO:0000256" key="7">
    <source>
        <dbReference type="SAM" id="MobiDB-lite"/>
    </source>
</evidence>
<evidence type="ECO:0000313" key="10">
    <source>
        <dbReference type="Proteomes" id="UP000562027"/>
    </source>
</evidence>
<keyword evidence="5" id="KW-0472">Membrane</keyword>